<gene>
    <name evidence="2" type="ORF">L195_g029144</name>
</gene>
<sequence length="43" mass="4667">SCSCIDVIHCLTGITHSPPPPQARPIPPPLLTTRDAQQTWNGF</sequence>
<feature type="compositionally biased region" description="Polar residues" evidence="1">
    <location>
        <begin position="34"/>
        <end position="43"/>
    </location>
</feature>
<organism evidence="2 3">
    <name type="scientific">Trifolium pratense</name>
    <name type="common">Red clover</name>
    <dbReference type="NCBI Taxonomy" id="57577"/>
    <lineage>
        <taxon>Eukaryota</taxon>
        <taxon>Viridiplantae</taxon>
        <taxon>Streptophyta</taxon>
        <taxon>Embryophyta</taxon>
        <taxon>Tracheophyta</taxon>
        <taxon>Spermatophyta</taxon>
        <taxon>Magnoliopsida</taxon>
        <taxon>eudicotyledons</taxon>
        <taxon>Gunneridae</taxon>
        <taxon>Pentapetalae</taxon>
        <taxon>rosids</taxon>
        <taxon>fabids</taxon>
        <taxon>Fabales</taxon>
        <taxon>Fabaceae</taxon>
        <taxon>Papilionoideae</taxon>
        <taxon>50 kb inversion clade</taxon>
        <taxon>NPAAA clade</taxon>
        <taxon>Hologalegina</taxon>
        <taxon>IRL clade</taxon>
        <taxon>Trifolieae</taxon>
        <taxon>Trifolium</taxon>
    </lineage>
</organism>
<evidence type="ECO:0000313" key="3">
    <source>
        <dbReference type="Proteomes" id="UP000236291"/>
    </source>
</evidence>
<accession>A0A2K3L3X9</accession>
<feature type="non-terminal residue" evidence="2">
    <location>
        <position position="1"/>
    </location>
</feature>
<dbReference type="AlphaFoldDB" id="A0A2K3L3X9"/>
<comment type="caution">
    <text evidence="2">The sequence shown here is derived from an EMBL/GenBank/DDBJ whole genome shotgun (WGS) entry which is preliminary data.</text>
</comment>
<proteinExistence type="predicted"/>
<dbReference type="EMBL" id="ASHM01025747">
    <property type="protein sequence ID" value="PNX73245.1"/>
    <property type="molecule type" value="Genomic_DNA"/>
</dbReference>
<feature type="compositionally biased region" description="Pro residues" evidence="1">
    <location>
        <begin position="17"/>
        <end position="30"/>
    </location>
</feature>
<protein>
    <submittedName>
        <fullName evidence="2">Uncharacterized protein</fullName>
    </submittedName>
</protein>
<feature type="region of interest" description="Disordered" evidence="1">
    <location>
        <begin position="16"/>
        <end position="43"/>
    </location>
</feature>
<reference evidence="2 3" key="2">
    <citation type="journal article" date="2017" name="Front. Plant Sci.">
        <title>Gene Classification and Mining of Molecular Markers Useful in Red Clover (Trifolium pratense) Breeding.</title>
        <authorList>
            <person name="Istvanek J."/>
            <person name="Dluhosova J."/>
            <person name="Dluhos P."/>
            <person name="Patkova L."/>
            <person name="Nedelnik J."/>
            <person name="Repkova J."/>
        </authorList>
    </citation>
    <scope>NUCLEOTIDE SEQUENCE [LARGE SCALE GENOMIC DNA]</scope>
    <source>
        <strain evidence="3">cv. Tatra</strain>
        <tissue evidence="2">Young leaves</tissue>
    </source>
</reference>
<dbReference type="Proteomes" id="UP000236291">
    <property type="component" value="Unassembled WGS sequence"/>
</dbReference>
<name>A0A2K3L3X9_TRIPR</name>
<evidence type="ECO:0000256" key="1">
    <source>
        <dbReference type="SAM" id="MobiDB-lite"/>
    </source>
</evidence>
<evidence type="ECO:0000313" key="2">
    <source>
        <dbReference type="EMBL" id="PNX73245.1"/>
    </source>
</evidence>
<reference evidence="2 3" key="1">
    <citation type="journal article" date="2014" name="Am. J. Bot.">
        <title>Genome assembly and annotation for red clover (Trifolium pratense; Fabaceae).</title>
        <authorList>
            <person name="Istvanek J."/>
            <person name="Jaros M."/>
            <person name="Krenek A."/>
            <person name="Repkova J."/>
        </authorList>
    </citation>
    <scope>NUCLEOTIDE SEQUENCE [LARGE SCALE GENOMIC DNA]</scope>
    <source>
        <strain evidence="3">cv. Tatra</strain>
        <tissue evidence="2">Young leaves</tissue>
    </source>
</reference>